<organism evidence="1">
    <name type="scientific">human gut metagenome</name>
    <dbReference type="NCBI Taxonomy" id="408170"/>
    <lineage>
        <taxon>unclassified sequences</taxon>
        <taxon>metagenomes</taxon>
        <taxon>organismal metagenomes</taxon>
    </lineage>
</organism>
<evidence type="ECO:0008006" key="2">
    <source>
        <dbReference type="Google" id="ProtNLM"/>
    </source>
</evidence>
<dbReference type="EMBL" id="AJWZ01000107">
    <property type="protein sequence ID" value="EKC77862.1"/>
    <property type="molecule type" value="Genomic_DNA"/>
</dbReference>
<reference evidence="1" key="1">
    <citation type="journal article" date="2013" name="Environ. Microbiol.">
        <title>Microbiota from the distal guts of lean and obese adolescents exhibit partial functional redundancy besides clear differences in community structure.</title>
        <authorList>
            <person name="Ferrer M."/>
            <person name="Ruiz A."/>
            <person name="Lanza F."/>
            <person name="Haange S.B."/>
            <person name="Oberbach A."/>
            <person name="Till H."/>
            <person name="Bargiela R."/>
            <person name="Campoy C."/>
            <person name="Segura M.T."/>
            <person name="Richter M."/>
            <person name="von Bergen M."/>
            <person name="Seifert J."/>
            <person name="Suarez A."/>
        </authorList>
    </citation>
    <scope>NUCLEOTIDE SEQUENCE</scope>
</reference>
<protein>
    <recommendedName>
        <fullName evidence="2">ParB/Sulfiredoxin domain-containing protein</fullName>
    </recommendedName>
</protein>
<comment type="caution">
    <text evidence="1">The sequence shown here is derived from an EMBL/GenBank/DDBJ whole genome shotgun (WGS) entry which is preliminary data.</text>
</comment>
<name>K1TXN2_9ZZZZ</name>
<sequence length="238" mass="26814">MCPITAVNGEEVIKSNGHLTDLDGNDIADEHAKDYYAVLDGQHRLKAYLELGLPLEDLVVIEPLNKKIAIALLIAEMNICTKTWKGSDYMAAPAMAIKETNAAFDFAMELQRRNFPLSTISLWACGNNKLKAKDLVASLKTREMPQCLQEADGWCAKSRKWFEAASEKFTAKFLAKKYLISFIQDGYNVAEDAAAYTLEIEEKLKKLAQWQADKIQNARKTSTQTQEQVILDLLREHL</sequence>
<proteinExistence type="predicted"/>
<evidence type="ECO:0000313" key="1">
    <source>
        <dbReference type="EMBL" id="EKC77862.1"/>
    </source>
</evidence>
<gene>
    <name evidence="1" type="ORF">OBE_00156</name>
</gene>
<accession>K1TXN2</accession>
<dbReference type="AlphaFoldDB" id="K1TXN2"/>